<dbReference type="PRINTS" id="PR00081">
    <property type="entry name" value="GDHRDH"/>
</dbReference>
<proteinExistence type="inferred from homology"/>
<name>A0A1W9Z4I8_MYCBA</name>
<comment type="caution">
    <text evidence="5">The sequence shown here is derived from an EMBL/GenBank/DDBJ whole genome shotgun (WGS) entry which is preliminary data.</text>
</comment>
<dbReference type="AlphaFoldDB" id="A0A1W9Z4I8"/>
<keyword evidence="6" id="KW-1185">Reference proteome</keyword>
<dbReference type="PRINTS" id="PR00080">
    <property type="entry name" value="SDRFAMILY"/>
</dbReference>
<dbReference type="GO" id="GO:0016020">
    <property type="term" value="C:membrane"/>
    <property type="evidence" value="ECO:0007669"/>
    <property type="project" value="TreeGrafter"/>
</dbReference>
<dbReference type="InterPro" id="IPR002347">
    <property type="entry name" value="SDR_fam"/>
</dbReference>
<evidence type="ECO:0000256" key="2">
    <source>
        <dbReference type="ARBA" id="ARBA00023002"/>
    </source>
</evidence>
<dbReference type="PANTHER" id="PTHR44196:SF1">
    <property type="entry name" value="DEHYDROGENASE_REDUCTASE SDR FAMILY MEMBER 7B"/>
    <property type="match status" value="1"/>
</dbReference>
<evidence type="ECO:0000313" key="5">
    <source>
        <dbReference type="EMBL" id="ORA07193.1"/>
    </source>
</evidence>
<dbReference type="PROSITE" id="PS00061">
    <property type="entry name" value="ADH_SHORT"/>
    <property type="match status" value="1"/>
</dbReference>
<accession>A0A1W9Z4I8</accession>
<dbReference type="InterPro" id="IPR057326">
    <property type="entry name" value="KR_dom"/>
</dbReference>
<dbReference type="RefSeq" id="WP_083054897.1">
    <property type="nucleotide sequence ID" value="NZ_JACKVM010000014.1"/>
</dbReference>
<evidence type="ECO:0000313" key="6">
    <source>
        <dbReference type="Proteomes" id="UP000192366"/>
    </source>
</evidence>
<dbReference type="Pfam" id="PF00106">
    <property type="entry name" value="adh_short"/>
    <property type="match status" value="1"/>
</dbReference>
<dbReference type="InterPro" id="IPR020904">
    <property type="entry name" value="Sc_DH/Rdtase_CS"/>
</dbReference>
<reference evidence="5 6" key="1">
    <citation type="submission" date="2017-02" db="EMBL/GenBank/DDBJ databases">
        <title>The new phylogeny of genus Mycobacterium.</title>
        <authorList>
            <person name="Tortoli E."/>
            <person name="Trovato A."/>
            <person name="Cirillo D.M."/>
        </authorList>
    </citation>
    <scope>NUCLEOTIDE SEQUENCE [LARGE SCALE GENOMIC DNA]</scope>
    <source>
        <strain evidence="5 6">DSM 45578</strain>
    </source>
</reference>
<evidence type="ECO:0000259" key="4">
    <source>
        <dbReference type="SMART" id="SM00822"/>
    </source>
</evidence>
<dbReference type="PANTHER" id="PTHR44196">
    <property type="entry name" value="DEHYDROGENASE/REDUCTASE SDR FAMILY MEMBER 7B"/>
    <property type="match status" value="1"/>
</dbReference>
<dbReference type="SMART" id="SM00822">
    <property type="entry name" value="PKS_KR"/>
    <property type="match status" value="1"/>
</dbReference>
<evidence type="ECO:0000256" key="3">
    <source>
        <dbReference type="RuleBase" id="RU000363"/>
    </source>
</evidence>
<dbReference type="InterPro" id="IPR036291">
    <property type="entry name" value="NAD(P)-bd_dom_sf"/>
</dbReference>
<keyword evidence="2" id="KW-0560">Oxidoreductase</keyword>
<dbReference type="GO" id="GO:0016491">
    <property type="term" value="F:oxidoreductase activity"/>
    <property type="evidence" value="ECO:0007669"/>
    <property type="project" value="UniProtKB-KW"/>
</dbReference>
<evidence type="ECO:0000256" key="1">
    <source>
        <dbReference type="ARBA" id="ARBA00006484"/>
    </source>
</evidence>
<dbReference type="STRING" id="564198.BST17_01625"/>
<dbReference type="Proteomes" id="UP000192366">
    <property type="component" value="Unassembled WGS sequence"/>
</dbReference>
<dbReference type="EMBL" id="MVHJ01000001">
    <property type="protein sequence ID" value="ORA07193.1"/>
    <property type="molecule type" value="Genomic_DNA"/>
</dbReference>
<sequence length="343" mass="35902">MADTRTVVITGASRGLGLASAAHLYRHGWRVVAAMRSPDTGMPRLRDAAGASPDAPRLIGVQLDLDDATSVRSAAAAIEAAVGAPDAIVHNAGISAAGMVEETPMELWDRMLHTHLLGPVLLTKTLLPSMRAAGRGRIVLISSQGGVRGMPSIAAYSAAKGALERWGESMAGEIAPFGIGVTILATGTYDTDIITDAGTTDCRDFAGPYARHHATVDRRGRLAMKMARPPQIFAEALARALEDTPAFVRRPVGPDARMLLIANRILPSSGVHHMTRLAMGLPGMGSMRPGRLTPVQQGLVLAAKVLPPPVLQRVALLAMRFAPPPAPVQPAGAPDQEGARAHG</sequence>
<dbReference type="SUPFAM" id="SSF51735">
    <property type="entry name" value="NAD(P)-binding Rossmann-fold domains"/>
    <property type="match status" value="1"/>
</dbReference>
<comment type="similarity">
    <text evidence="1 3">Belongs to the short-chain dehydrogenases/reductases (SDR) family.</text>
</comment>
<dbReference type="Gene3D" id="3.40.50.720">
    <property type="entry name" value="NAD(P)-binding Rossmann-like Domain"/>
    <property type="match status" value="1"/>
</dbReference>
<dbReference type="OrthoDB" id="5242868at2"/>
<protein>
    <submittedName>
        <fullName evidence="5">Short-chain dehydrogenase/reductase</fullName>
    </submittedName>
</protein>
<organism evidence="5 6">
    <name type="scientific">Mycolicibacterium bacteremicum</name>
    <name type="common">Mycobacterium bacteremicum</name>
    <dbReference type="NCBI Taxonomy" id="564198"/>
    <lineage>
        <taxon>Bacteria</taxon>
        <taxon>Bacillati</taxon>
        <taxon>Actinomycetota</taxon>
        <taxon>Actinomycetes</taxon>
        <taxon>Mycobacteriales</taxon>
        <taxon>Mycobacteriaceae</taxon>
        <taxon>Mycolicibacterium</taxon>
    </lineage>
</organism>
<feature type="domain" description="Ketoreductase" evidence="4">
    <location>
        <begin position="5"/>
        <end position="186"/>
    </location>
</feature>
<gene>
    <name evidence="5" type="ORF">BST17_01625</name>
</gene>